<keyword evidence="2" id="KW-1185">Reference proteome</keyword>
<comment type="caution">
    <text evidence="1">The sequence shown here is derived from an EMBL/GenBank/DDBJ whole genome shotgun (WGS) entry which is preliminary data.</text>
</comment>
<dbReference type="EMBL" id="CM042010">
    <property type="protein sequence ID" value="KAI3782447.1"/>
    <property type="molecule type" value="Genomic_DNA"/>
</dbReference>
<reference evidence="2" key="1">
    <citation type="journal article" date="2022" name="Mol. Ecol. Resour.">
        <title>The genomes of chicory, endive, great burdock and yacon provide insights into Asteraceae palaeo-polyploidization history and plant inulin production.</title>
        <authorList>
            <person name="Fan W."/>
            <person name="Wang S."/>
            <person name="Wang H."/>
            <person name="Wang A."/>
            <person name="Jiang F."/>
            <person name="Liu H."/>
            <person name="Zhao H."/>
            <person name="Xu D."/>
            <person name="Zhang Y."/>
        </authorList>
    </citation>
    <scope>NUCLEOTIDE SEQUENCE [LARGE SCALE GENOMIC DNA]</scope>
    <source>
        <strain evidence="2">cv. Punajuju</strain>
    </source>
</reference>
<name>A0ACB9GGD0_CICIN</name>
<proteinExistence type="predicted"/>
<reference evidence="1 2" key="2">
    <citation type="journal article" date="2022" name="Mol. Ecol. Resour.">
        <title>The genomes of chicory, endive, great burdock and yacon provide insights into Asteraceae paleo-polyploidization history and plant inulin production.</title>
        <authorList>
            <person name="Fan W."/>
            <person name="Wang S."/>
            <person name="Wang H."/>
            <person name="Wang A."/>
            <person name="Jiang F."/>
            <person name="Liu H."/>
            <person name="Zhao H."/>
            <person name="Xu D."/>
            <person name="Zhang Y."/>
        </authorList>
    </citation>
    <scope>NUCLEOTIDE SEQUENCE [LARGE SCALE GENOMIC DNA]</scope>
    <source>
        <strain evidence="2">cv. Punajuju</strain>
        <tissue evidence="1">Leaves</tissue>
    </source>
</reference>
<evidence type="ECO:0000313" key="2">
    <source>
        <dbReference type="Proteomes" id="UP001055811"/>
    </source>
</evidence>
<dbReference type="Proteomes" id="UP001055811">
    <property type="component" value="Linkage Group LG02"/>
</dbReference>
<organism evidence="1 2">
    <name type="scientific">Cichorium intybus</name>
    <name type="common">Chicory</name>
    <dbReference type="NCBI Taxonomy" id="13427"/>
    <lineage>
        <taxon>Eukaryota</taxon>
        <taxon>Viridiplantae</taxon>
        <taxon>Streptophyta</taxon>
        <taxon>Embryophyta</taxon>
        <taxon>Tracheophyta</taxon>
        <taxon>Spermatophyta</taxon>
        <taxon>Magnoliopsida</taxon>
        <taxon>eudicotyledons</taxon>
        <taxon>Gunneridae</taxon>
        <taxon>Pentapetalae</taxon>
        <taxon>asterids</taxon>
        <taxon>campanulids</taxon>
        <taxon>Asterales</taxon>
        <taxon>Asteraceae</taxon>
        <taxon>Cichorioideae</taxon>
        <taxon>Cichorieae</taxon>
        <taxon>Cichoriinae</taxon>
        <taxon>Cichorium</taxon>
    </lineage>
</organism>
<protein>
    <submittedName>
        <fullName evidence="1">Uncharacterized protein</fullName>
    </submittedName>
</protein>
<sequence length="84" mass="9712">MDIKFVKFCLAFYSIFSVHVRYMQICYTGPDKLSRAVLDDDNDEDGVQREYTWNIFLDFLYGSCKLGSFIRALLGYCVGQCVQA</sequence>
<accession>A0ACB9GGD0</accession>
<evidence type="ECO:0000313" key="1">
    <source>
        <dbReference type="EMBL" id="KAI3782447.1"/>
    </source>
</evidence>
<gene>
    <name evidence="1" type="ORF">L2E82_12494</name>
</gene>